<evidence type="ECO:0000256" key="1">
    <source>
        <dbReference type="ARBA" id="ARBA00005651"/>
    </source>
</evidence>
<dbReference type="InterPro" id="IPR052264">
    <property type="entry name" value="UPF0175_domain"/>
</dbReference>
<evidence type="ECO:0000313" key="3">
    <source>
        <dbReference type="Proteomes" id="UP001207930"/>
    </source>
</evidence>
<gene>
    <name evidence="2" type="ORF">OKA04_10680</name>
</gene>
<dbReference type="PANTHER" id="PTHR37525">
    <property type="entry name" value="UPF0175 PROTEIN SSL1255"/>
    <property type="match status" value="1"/>
</dbReference>
<protein>
    <submittedName>
        <fullName evidence="2">UPF0175 family protein</fullName>
    </submittedName>
</protein>
<dbReference type="Proteomes" id="UP001207930">
    <property type="component" value="Unassembled WGS sequence"/>
</dbReference>
<evidence type="ECO:0000313" key="2">
    <source>
        <dbReference type="EMBL" id="MCW1885193.1"/>
    </source>
</evidence>
<keyword evidence="3" id="KW-1185">Reference proteome</keyword>
<name>A0ABT3FNN9_9BACT</name>
<dbReference type="InterPro" id="IPR005368">
    <property type="entry name" value="UPF0175"/>
</dbReference>
<accession>A0ABT3FNN9</accession>
<comment type="caution">
    <text evidence="2">The sequence shown here is derived from an EMBL/GenBank/DDBJ whole genome shotgun (WGS) entry which is preliminary data.</text>
</comment>
<comment type="similarity">
    <text evidence="1">Belongs to the UPF0175 family.</text>
</comment>
<reference evidence="2 3" key="1">
    <citation type="submission" date="2022-10" db="EMBL/GenBank/DDBJ databases">
        <title>Luteolibacter flavescens strain MCCC 1K03193, whole genome shotgun sequencing project.</title>
        <authorList>
            <person name="Zhao G."/>
            <person name="Shen L."/>
        </authorList>
    </citation>
    <scope>NUCLEOTIDE SEQUENCE [LARGE SCALE GENOMIC DNA]</scope>
    <source>
        <strain evidence="2 3">MCCC 1K03193</strain>
    </source>
</reference>
<dbReference type="PANTHER" id="PTHR37525:SF1">
    <property type="entry name" value="UPF0175 PROTEIN SSL1255"/>
    <property type="match status" value="1"/>
</dbReference>
<dbReference type="Pfam" id="PF03683">
    <property type="entry name" value="UPF0175"/>
    <property type="match status" value="1"/>
</dbReference>
<dbReference type="RefSeq" id="WP_264501150.1">
    <property type="nucleotide sequence ID" value="NZ_JAPDDS010000005.1"/>
</dbReference>
<sequence>MKLEIDVPESAFSALRQAPGELAASMRLMAAIKWYETGMLSQERAAELAGQSRQEFLLSMSRVGVSPFQGVEDDLAAFAE</sequence>
<dbReference type="EMBL" id="JAPDDS010000005">
    <property type="protein sequence ID" value="MCW1885193.1"/>
    <property type="molecule type" value="Genomic_DNA"/>
</dbReference>
<organism evidence="2 3">
    <name type="scientific">Luteolibacter flavescens</name>
    <dbReference type="NCBI Taxonomy" id="1859460"/>
    <lineage>
        <taxon>Bacteria</taxon>
        <taxon>Pseudomonadati</taxon>
        <taxon>Verrucomicrobiota</taxon>
        <taxon>Verrucomicrobiia</taxon>
        <taxon>Verrucomicrobiales</taxon>
        <taxon>Verrucomicrobiaceae</taxon>
        <taxon>Luteolibacter</taxon>
    </lineage>
</organism>
<proteinExistence type="inferred from homology"/>